<dbReference type="Proteomes" id="UP000251075">
    <property type="component" value="Unassembled WGS sequence"/>
</dbReference>
<accession>A0A364P163</accession>
<organism evidence="1 2">
    <name type="scientific">Paramagnetospirillum kuznetsovii</name>
    <dbReference type="NCBI Taxonomy" id="2053833"/>
    <lineage>
        <taxon>Bacteria</taxon>
        <taxon>Pseudomonadati</taxon>
        <taxon>Pseudomonadota</taxon>
        <taxon>Alphaproteobacteria</taxon>
        <taxon>Rhodospirillales</taxon>
        <taxon>Magnetospirillaceae</taxon>
        <taxon>Paramagnetospirillum</taxon>
    </lineage>
</organism>
<evidence type="ECO:0000313" key="1">
    <source>
        <dbReference type="EMBL" id="RAU23088.1"/>
    </source>
</evidence>
<proteinExistence type="predicted"/>
<keyword evidence="2" id="KW-1185">Reference proteome</keyword>
<dbReference type="AlphaFoldDB" id="A0A364P163"/>
<evidence type="ECO:0000313" key="2">
    <source>
        <dbReference type="Proteomes" id="UP000251075"/>
    </source>
</evidence>
<dbReference type="OrthoDB" id="5298181at2"/>
<dbReference type="EMBL" id="PGTO01000002">
    <property type="protein sequence ID" value="RAU23088.1"/>
    <property type="molecule type" value="Genomic_DNA"/>
</dbReference>
<gene>
    <name evidence="1" type="ORF">CU669_02670</name>
</gene>
<sequence>MAAKTVMLVLDDELAQRFERFAREHGHDEAGALDHALRAFLDAEDKARNATEVMLAAAQEGEATSGFGLASHHDDIRRWLLSWGSEAERKRPRSC</sequence>
<comment type="caution">
    <text evidence="1">The sequence shown here is derived from an EMBL/GenBank/DDBJ whole genome shotgun (WGS) entry which is preliminary data.</text>
</comment>
<name>A0A364P163_9PROT</name>
<protein>
    <submittedName>
        <fullName evidence="1">Transcriptional regulator</fullName>
    </submittedName>
</protein>
<dbReference type="RefSeq" id="WP_112142284.1">
    <property type="nucleotide sequence ID" value="NZ_PGTO01000002.1"/>
</dbReference>
<reference evidence="1 2" key="1">
    <citation type="submission" date="2017-11" db="EMBL/GenBank/DDBJ databases">
        <title>Draft genome sequence of magnetotactic bacterium Magnetospirillum kuznetsovii LBB-42.</title>
        <authorList>
            <person name="Grouzdev D.S."/>
            <person name="Rysina M.S."/>
            <person name="Baslerov R.V."/>
            <person name="Koziaeva V."/>
        </authorList>
    </citation>
    <scope>NUCLEOTIDE SEQUENCE [LARGE SCALE GENOMIC DNA]</scope>
    <source>
        <strain evidence="1 2">LBB-42</strain>
    </source>
</reference>